<keyword evidence="3" id="KW-1185">Reference proteome</keyword>
<organism evidence="2 3">
    <name type="scientific">Pseudooceanicola atlanticus</name>
    <dbReference type="NCBI Taxonomy" id="1461694"/>
    <lineage>
        <taxon>Bacteria</taxon>
        <taxon>Pseudomonadati</taxon>
        <taxon>Pseudomonadota</taxon>
        <taxon>Alphaproteobacteria</taxon>
        <taxon>Rhodobacterales</taxon>
        <taxon>Paracoccaceae</taxon>
        <taxon>Pseudooceanicola</taxon>
    </lineage>
</organism>
<dbReference type="Proteomes" id="UP000030004">
    <property type="component" value="Unassembled WGS sequence"/>
</dbReference>
<evidence type="ECO:0000256" key="1">
    <source>
        <dbReference type="SAM" id="MobiDB-lite"/>
    </source>
</evidence>
<evidence type="ECO:0000313" key="3">
    <source>
        <dbReference type="Proteomes" id="UP000030004"/>
    </source>
</evidence>
<dbReference type="EMBL" id="AQQX01000001">
    <property type="protein sequence ID" value="KGM50666.1"/>
    <property type="molecule type" value="Genomic_DNA"/>
</dbReference>
<reference evidence="2 3" key="1">
    <citation type="journal article" date="2015" name="Antonie Van Leeuwenhoek">
        <title>Pseudooceanicola atlanticus gen. nov. sp. nov., isolated from surface seawater of the Atlantic Ocean and reclassification of Oceanicola batsensis, Oceanicola marinus, Oceanicola nitratireducens, Oceanicola nanhaiensis, Oceanicola antarcticus and Oceanicola flagellatus, as Pseudooceanicola batsensis comb. nov., Pseudooceanicola marinus comb. nov., Pseudooceanicola nitratireducens comb. nov., Pseudooceanicola nanhaiensis comb. nov., Pseudooceanicola antarcticus comb. nov., and Pseudooceanicola flagellatus comb. nov.</title>
        <authorList>
            <person name="Lai Q."/>
            <person name="Li G."/>
            <person name="Liu X."/>
            <person name="Du Y."/>
            <person name="Sun F."/>
            <person name="Shao Z."/>
        </authorList>
    </citation>
    <scope>NUCLEOTIDE SEQUENCE [LARGE SCALE GENOMIC DNA]</scope>
    <source>
        <strain evidence="2 3">22II-s11g</strain>
    </source>
</reference>
<feature type="compositionally biased region" description="Basic and acidic residues" evidence="1">
    <location>
        <begin position="11"/>
        <end position="34"/>
    </location>
</feature>
<proteinExistence type="predicted"/>
<name>A0A0A0EI73_9RHOB</name>
<protein>
    <submittedName>
        <fullName evidence="2">Uncharacterized protein</fullName>
    </submittedName>
</protein>
<sequence length="142" mass="15529">MDISKLNARAASDRGSDMHLRDPFGKPGRGDTHKTGGALLYRDKDKPVLFHVLGNEASAVQAERRAMEEEQSNGARIPAKEAVFRVARVALTGWQNLMDGGAEYPFNDANRDSVLRNSDNIQIQIIDHMGDVGNVRPGDGTD</sequence>
<accession>A0A0A0EI73</accession>
<feature type="region of interest" description="Disordered" evidence="1">
    <location>
        <begin position="1"/>
        <end position="37"/>
    </location>
</feature>
<evidence type="ECO:0000313" key="2">
    <source>
        <dbReference type="EMBL" id="KGM50666.1"/>
    </source>
</evidence>
<dbReference type="STRING" id="1461694.ATO9_04130"/>
<dbReference type="AlphaFoldDB" id="A0A0A0EI73"/>
<dbReference type="RefSeq" id="WP_043745263.1">
    <property type="nucleotide sequence ID" value="NZ_AQQX01000001.1"/>
</dbReference>
<comment type="caution">
    <text evidence="2">The sequence shown here is derived from an EMBL/GenBank/DDBJ whole genome shotgun (WGS) entry which is preliminary data.</text>
</comment>
<gene>
    <name evidence="2" type="ORF">ATO9_04130</name>
</gene>